<dbReference type="EMBL" id="CP029480">
    <property type="protein sequence ID" value="AWW00086.1"/>
    <property type="molecule type" value="Genomic_DNA"/>
</dbReference>
<accession>A0A2Z4GGB0</accession>
<gene>
    <name evidence="3" type="ORF">DJ013_18695</name>
</gene>
<evidence type="ECO:0000259" key="2">
    <source>
        <dbReference type="Pfam" id="PF18962"/>
    </source>
</evidence>
<dbReference type="KEGG" id="als:DJ013_18695"/>
<keyword evidence="4" id="KW-1185">Reference proteome</keyword>
<evidence type="ECO:0000313" key="3">
    <source>
        <dbReference type="EMBL" id="AWW00086.1"/>
    </source>
</evidence>
<proteinExistence type="predicted"/>
<dbReference type="Gene3D" id="3.40.390.10">
    <property type="entry name" value="Collagenase (Catalytic Domain)"/>
    <property type="match status" value="1"/>
</dbReference>
<organism evidence="3 4">
    <name type="scientific">Arcticibacterium luteifluviistationis</name>
    <dbReference type="NCBI Taxonomy" id="1784714"/>
    <lineage>
        <taxon>Bacteria</taxon>
        <taxon>Pseudomonadati</taxon>
        <taxon>Bacteroidota</taxon>
        <taxon>Cytophagia</taxon>
        <taxon>Cytophagales</taxon>
        <taxon>Leadbetterellaceae</taxon>
        <taxon>Arcticibacterium</taxon>
    </lineage>
</organism>
<dbReference type="InterPro" id="IPR024079">
    <property type="entry name" value="MetalloPept_cat_dom_sf"/>
</dbReference>
<dbReference type="RefSeq" id="WP_111373453.1">
    <property type="nucleotide sequence ID" value="NZ_CP029480.1"/>
</dbReference>
<dbReference type="OrthoDB" id="614750at2"/>
<protein>
    <recommendedName>
        <fullName evidence="2">Secretion system C-terminal sorting domain-containing protein</fullName>
    </recommendedName>
</protein>
<sequence>MFFTRGVILFFVLLPALCFSQESAVPEPVVCHAEEHDAFFQDLREESDKTRRVPTSTIDVTYTNFPDVAKTAFEEAVRIWESLLISNLPIRINAKWEAIGGSTTLAFSGATRIYRNVDNVPYRDVWYVGPLAEAISGKDLNDGDFDINITLNSNTNWSYSTDGTTFSGKYDLVTIGLHEIAHGLGFSSSMKLINNESEGQWGQSSFPYIFDTFVQTEQGELLIDKSTYLNPSQDLKEEMVSNSLVFNVTNAAYSGRKPEIYSPEDYKEGASLSHIDFREANSSTDTPKAYSLMSPSILSALAIHQPSGEILTILNEIGWPVNNLETFVVLGEEPKPKVLVFPNPVHNKIAIALPEELRSKSTEVSILGNSGRVLFQYQKDTILEPTFYINFNNYSPGIYFLKLKSEKGQFTKKLVKR</sequence>
<evidence type="ECO:0000313" key="4">
    <source>
        <dbReference type="Proteomes" id="UP000249873"/>
    </source>
</evidence>
<name>A0A2Z4GGB0_9BACT</name>
<dbReference type="NCBIfam" id="TIGR04183">
    <property type="entry name" value="Por_Secre_tail"/>
    <property type="match status" value="1"/>
</dbReference>
<evidence type="ECO:0000256" key="1">
    <source>
        <dbReference type="SAM" id="SignalP"/>
    </source>
</evidence>
<reference evidence="3 4" key="1">
    <citation type="submission" date="2018-05" db="EMBL/GenBank/DDBJ databases">
        <title>Complete genome sequence of Arcticibacterium luteifluviistationis SM1504T, a cytophagaceae bacterium isolated from Arctic surface seawater.</title>
        <authorList>
            <person name="Li Y."/>
            <person name="Qin Q.-L."/>
        </authorList>
    </citation>
    <scope>NUCLEOTIDE SEQUENCE [LARGE SCALE GENOMIC DNA]</scope>
    <source>
        <strain evidence="3 4">SM1504</strain>
    </source>
</reference>
<dbReference type="GO" id="GO:0008237">
    <property type="term" value="F:metallopeptidase activity"/>
    <property type="evidence" value="ECO:0007669"/>
    <property type="project" value="InterPro"/>
</dbReference>
<keyword evidence="1" id="KW-0732">Signal</keyword>
<feature type="signal peptide" evidence="1">
    <location>
        <begin position="1"/>
        <end position="24"/>
    </location>
</feature>
<dbReference type="SUPFAM" id="SSF55486">
    <property type="entry name" value="Metalloproteases ('zincins'), catalytic domain"/>
    <property type="match status" value="1"/>
</dbReference>
<dbReference type="Proteomes" id="UP000249873">
    <property type="component" value="Chromosome"/>
</dbReference>
<feature type="domain" description="Secretion system C-terminal sorting" evidence="2">
    <location>
        <begin position="340"/>
        <end position="415"/>
    </location>
</feature>
<dbReference type="Pfam" id="PF18962">
    <property type="entry name" value="Por_Secre_tail"/>
    <property type="match status" value="1"/>
</dbReference>
<dbReference type="InterPro" id="IPR026444">
    <property type="entry name" value="Secre_tail"/>
</dbReference>
<feature type="chain" id="PRO_5016333231" description="Secretion system C-terminal sorting domain-containing protein" evidence="1">
    <location>
        <begin position="25"/>
        <end position="417"/>
    </location>
</feature>
<dbReference type="AlphaFoldDB" id="A0A2Z4GGB0"/>